<name>A0A1Y1JJT2_PLAGO</name>
<keyword evidence="3" id="KW-1185">Reference proteome</keyword>
<dbReference type="RefSeq" id="XP_028542893.1">
    <property type="nucleotide sequence ID" value="XM_028687092.1"/>
</dbReference>
<protein>
    <submittedName>
        <fullName evidence="2">Uncharacterized protein</fullName>
    </submittedName>
</protein>
<feature type="region of interest" description="Disordered" evidence="1">
    <location>
        <begin position="1"/>
        <end position="24"/>
    </location>
</feature>
<dbReference type="GeneID" id="39747017"/>
<accession>A0A1Y1JJT2</accession>
<dbReference type="Proteomes" id="UP000195521">
    <property type="component" value="Unassembled WGS sequence"/>
</dbReference>
<dbReference type="AlphaFoldDB" id="A0A1Y1JJT2"/>
<feature type="region of interest" description="Disordered" evidence="1">
    <location>
        <begin position="169"/>
        <end position="196"/>
    </location>
</feature>
<sequence length="710" mass="83875">MEESKPKCNIKLKKSDSENNNKKRKTLNIFENVRCDNSERKDNKEEEDVSLVRKAHKIRSIRNGEIITEPSNEFEKYIDQASSRFIHNLQNKINRIQNKNIVYLNFPQKWRAKERTQPAKNQHDLEITHISKTISNVEDKIAAGVSEKDAIGIEGSASNESLTCLMDRQKSKERKRGEVGEVEKVEEADVEKSNGETDDEAELVADFYKNPKKSEDMHKYNITEGNLTYKRKMFLDKFRKIEKESIFRKEMNMYTDFDEHNIEIEDYGKKILSKMGYNEDIYNKYINEYYKECSDKNYFDKIYENFHSRDFRFTGVGAEEEMKENLQRIREHEAEDARSRSGLRSESRRGDRSGLRSESRCGDRSGLRSESRCGDRNGLRSESRCGDRSGLRSESRCGDRSGLRSESRCGDRSGLRSESRCGDRSGLRSESRSDRMGGRERVKIGSKDDNREHEDGVRGRRKDKERRCDEMRYRDHSPKEISNYEKYDNMFEGLIVKINLKVHEFYRRKGIIIYKKKRRKNKNSWCTILGLLIFKNYKYINIYKQMVKKKIKDFLSWKMKRKMTQRKESDESEANDQSEECSESEECNQSDEHACRGENIQNCKNFWKRFLKELIKTVKRDNSDNHGMIKGEKKEPFCIIEIKSKYVETTLSDETSKCKVVHRNIYNSKKNTSLYKQTVKLKKLKQKYAYVQIEDNHILKVSLDDICQYI</sequence>
<organism evidence="2 3">
    <name type="scientific">Plasmodium gonderi</name>
    <dbReference type="NCBI Taxonomy" id="77519"/>
    <lineage>
        <taxon>Eukaryota</taxon>
        <taxon>Sar</taxon>
        <taxon>Alveolata</taxon>
        <taxon>Apicomplexa</taxon>
        <taxon>Aconoidasida</taxon>
        <taxon>Haemosporida</taxon>
        <taxon>Plasmodiidae</taxon>
        <taxon>Plasmodium</taxon>
        <taxon>Plasmodium (Plasmodium)</taxon>
    </lineage>
</organism>
<evidence type="ECO:0000313" key="2">
    <source>
        <dbReference type="EMBL" id="GAW80304.1"/>
    </source>
</evidence>
<feature type="region of interest" description="Disordered" evidence="1">
    <location>
        <begin position="329"/>
        <end position="467"/>
    </location>
</feature>
<evidence type="ECO:0000313" key="3">
    <source>
        <dbReference type="Proteomes" id="UP000195521"/>
    </source>
</evidence>
<dbReference type="OMA" id="DDICQYI"/>
<evidence type="ECO:0000256" key="1">
    <source>
        <dbReference type="SAM" id="MobiDB-lite"/>
    </source>
</evidence>
<reference evidence="3" key="1">
    <citation type="submission" date="2017-04" db="EMBL/GenBank/DDBJ databases">
        <title>Plasmodium gonderi genome.</title>
        <authorList>
            <person name="Arisue N."/>
            <person name="Honma H."/>
            <person name="Kawai S."/>
            <person name="Tougan T."/>
            <person name="Tanabe K."/>
            <person name="Horii T."/>
        </authorList>
    </citation>
    <scope>NUCLEOTIDE SEQUENCE [LARGE SCALE GENOMIC DNA]</scope>
    <source>
        <strain evidence="3">ATCC 30045</strain>
    </source>
</reference>
<proteinExistence type="predicted"/>
<feature type="compositionally biased region" description="Basic and acidic residues" evidence="1">
    <location>
        <begin position="329"/>
        <end position="458"/>
    </location>
</feature>
<dbReference type="OrthoDB" id="385030at2759"/>
<dbReference type="EMBL" id="BDQF01000008">
    <property type="protein sequence ID" value="GAW80304.1"/>
    <property type="molecule type" value="Genomic_DNA"/>
</dbReference>
<comment type="caution">
    <text evidence="2">The sequence shown here is derived from an EMBL/GenBank/DDBJ whole genome shotgun (WGS) entry which is preliminary data.</text>
</comment>
<feature type="compositionally biased region" description="Basic and acidic residues" evidence="1">
    <location>
        <begin position="169"/>
        <end position="195"/>
    </location>
</feature>
<gene>
    <name evidence="2" type="ORF">PGO_072190</name>
</gene>